<feature type="binding site" evidence="8">
    <location>
        <position position="76"/>
    </location>
    <ligand>
        <name>Fe cation</name>
        <dbReference type="ChEBI" id="CHEBI:24875"/>
        <label>1</label>
    </ligand>
</feature>
<evidence type="ECO:0000256" key="4">
    <source>
        <dbReference type="ARBA" id="ARBA00023002"/>
    </source>
</evidence>
<dbReference type="Proteomes" id="UP000015101">
    <property type="component" value="Unassembled WGS sequence"/>
</dbReference>
<dbReference type="eggNOG" id="KOG4061">
    <property type="taxonomic scope" value="Eukaryota"/>
</dbReference>
<dbReference type="EMBL" id="KB097552">
    <property type="protein sequence ID" value="ESN95040.1"/>
    <property type="molecule type" value="Genomic_DNA"/>
</dbReference>
<reference evidence="11" key="1">
    <citation type="submission" date="2012-12" db="EMBL/GenBank/DDBJ databases">
        <authorList>
            <person name="Hellsten U."/>
            <person name="Grimwood J."/>
            <person name="Chapman J.A."/>
            <person name="Shapiro H."/>
            <person name="Aerts A."/>
            <person name="Otillar R.P."/>
            <person name="Terry A.Y."/>
            <person name="Boore J.L."/>
            <person name="Simakov O."/>
            <person name="Marletaz F."/>
            <person name="Cho S.-J."/>
            <person name="Edsinger-Gonzales E."/>
            <person name="Havlak P."/>
            <person name="Kuo D.-H."/>
            <person name="Larsson T."/>
            <person name="Lv J."/>
            <person name="Arendt D."/>
            <person name="Savage R."/>
            <person name="Osoegawa K."/>
            <person name="de Jong P."/>
            <person name="Lindberg D.R."/>
            <person name="Seaver E.C."/>
            <person name="Weisblat D.A."/>
            <person name="Putnam N.H."/>
            <person name="Grigoriev I.V."/>
            <person name="Rokhsar D.S."/>
        </authorList>
    </citation>
    <scope>NUCLEOTIDE SEQUENCE</scope>
</reference>
<gene>
    <name evidence="10" type="primary">20195559</name>
    <name evidence="9" type="ORF">HELRODRAFT_114997</name>
</gene>
<dbReference type="GO" id="GO:0008340">
    <property type="term" value="P:determination of adult lifespan"/>
    <property type="evidence" value="ECO:0000318"/>
    <property type="project" value="GO_Central"/>
</dbReference>
<keyword evidence="4 8" id="KW-0560">Oxidoreductase</keyword>
<dbReference type="Pfam" id="PF03232">
    <property type="entry name" value="COQ7"/>
    <property type="match status" value="1"/>
</dbReference>
<dbReference type="EnsemblMetazoa" id="HelroT114997">
    <property type="protein sequence ID" value="HelroP114997"/>
    <property type="gene ID" value="HelroG114997"/>
</dbReference>
<dbReference type="OMA" id="WSTAVMG"/>
<evidence type="ECO:0000256" key="3">
    <source>
        <dbReference type="ARBA" id="ARBA00022723"/>
    </source>
</evidence>
<dbReference type="GO" id="GO:0016709">
    <property type="term" value="F:oxidoreductase activity, acting on paired donors, with incorporation or reduction of molecular oxygen, NAD(P)H as one donor, and incorporation of one atom of oxygen"/>
    <property type="evidence" value="ECO:0007669"/>
    <property type="project" value="UniProtKB-UniRule"/>
</dbReference>
<feature type="binding site" evidence="8">
    <location>
        <position position="46"/>
    </location>
    <ligand>
        <name>Fe cation</name>
        <dbReference type="ChEBI" id="CHEBI:24875"/>
        <label>1</label>
    </ligand>
</feature>
<evidence type="ECO:0000256" key="8">
    <source>
        <dbReference type="HAMAP-Rule" id="MF_03194"/>
    </source>
</evidence>
<dbReference type="CDD" id="cd01042">
    <property type="entry name" value="DMQH"/>
    <property type="match status" value="1"/>
</dbReference>
<reference evidence="10" key="3">
    <citation type="submission" date="2015-06" db="UniProtKB">
        <authorList>
            <consortium name="EnsemblMetazoa"/>
        </authorList>
    </citation>
    <scope>IDENTIFICATION</scope>
</reference>
<evidence type="ECO:0000256" key="5">
    <source>
        <dbReference type="ARBA" id="ARBA00023004"/>
    </source>
</evidence>
<dbReference type="GO" id="GO:0010468">
    <property type="term" value="P:regulation of gene expression"/>
    <property type="evidence" value="ECO:0000318"/>
    <property type="project" value="GO_Central"/>
</dbReference>
<dbReference type="GO" id="GO:0006744">
    <property type="term" value="P:ubiquinone biosynthetic process"/>
    <property type="evidence" value="ECO:0000318"/>
    <property type="project" value="GO_Central"/>
</dbReference>
<dbReference type="GO" id="GO:0005743">
    <property type="term" value="C:mitochondrial inner membrane"/>
    <property type="evidence" value="ECO:0000318"/>
    <property type="project" value="GO_Central"/>
</dbReference>
<comment type="pathway">
    <text evidence="1 8">Cofactor biosynthesis; ubiquinone biosynthesis.</text>
</comment>
<dbReference type="UniPathway" id="UPA00232"/>
<dbReference type="SUPFAM" id="SSF47240">
    <property type="entry name" value="Ferritin-like"/>
    <property type="match status" value="1"/>
</dbReference>
<dbReference type="PANTHER" id="PTHR11237:SF4">
    <property type="entry name" value="5-DEMETHOXYUBIQUINONE HYDROXYLASE, MITOCHONDRIAL"/>
    <property type="match status" value="1"/>
</dbReference>
<name>T1EG57_HELRO</name>
<keyword evidence="11" id="KW-1185">Reference proteome</keyword>
<comment type="similarity">
    <text evidence="8">Belongs to the COQ7 family.</text>
</comment>
<dbReference type="GO" id="GO:0031314">
    <property type="term" value="C:extrinsic component of mitochondrial inner membrane"/>
    <property type="evidence" value="ECO:0007669"/>
    <property type="project" value="UniProtKB-UniRule"/>
</dbReference>
<dbReference type="InParanoid" id="T1EG57"/>
<feature type="binding site" evidence="8">
    <location>
        <position position="170"/>
    </location>
    <ligand>
        <name>Fe cation</name>
        <dbReference type="ChEBI" id="CHEBI:24875"/>
        <label>2</label>
    </ligand>
</feature>
<dbReference type="PANTHER" id="PTHR11237">
    <property type="entry name" value="COENZYME Q10 BIOSYNTHESIS PROTEIN 7"/>
    <property type="match status" value="1"/>
</dbReference>
<feature type="binding site" evidence="8">
    <location>
        <position position="128"/>
    </location>
    <ligand>
        <name>Fe cation</name>
        <dbReference type="ChEBI" id="CHEBI:24875"/>
        <label>2</label>
    </ligand>
</feature>
<dbReference type="GO" id="GO:0046872">
    <property type="term" value="F:metal ion binding"/>
    <property type="evidence" value="ECO:0007669"/>
    <property type="project" value="UniProtKB-KW"/>
</dbReference>
<keyword evidence="2 8" id="KW-0831">Ubiquinone biosynthesis</keyword>
<feature type="binding site" evidence="8">
    <location>
        <position position="167"/>
    </location>
    <ligand>
        <name>Fe cation</name>
        <dbReference type="ChEBI" id="CHEBI:24875"/>
        <label>1</label>
    </ligand>
</feature>
<dbReference type="HOGENOM" id="CLU_071892_2_0_1"/>
<dbReference type="FunCoup" id="T1EG57">
    <property type="interactions" value="690"/>
</dbReference>
<dbReference type="InterPro" id="IPR011566">
    <property type="entry name" value="Ubq_synth_Coq7"/>
</dbReference>
<dbReference type="KEGG" id="hro:HELRODRAFT_114997"/>
<dbReference type="EC" id="1.14.99.60" evidence="8"/>
<evidence type="ECO:0000313" key="10">
    <source>
        <dbReference type="EnsemblMetazoa" id="HelroP114997"/>
    </source>
</evidence>
<dbReference type="GeneID" id="20195559"/>
<evidence type="ECO:0000313" key="11">
    <source>
        <dbReference type="Proteomes" id="UP000015101"/>
    </source>
</evidence>
<dbReference type="CTD" id="20195559"/>
<evidence type="ECO:0000256" key="6">
    <source>
        <dbReference type="ARBA" id="ARBA00023033"/>
    </source>
</evidence>
<comment type="subcellular location">
    <subcellularLocation>
        <location evidence="8">Mitochondrion inner membrane</location>
        <topology evidence="8">Peripheral membrane protein</topology>
        <orientation evidence="8">Matrix side</orientation>
    </subcellularLocation>
</comment>
<dbReference type="GO" id="GO:0008682">
    <property type="term" value="F:3-demethoxyubiquinol 3-hydroxylase activity"/>
    <property type="evidence" value="ECO:0007669"/>
    <property type="project" value="UniProtKB-EC"/>
</dbReference>
<comment type="subunit">
    <text evidence="8">Component of a multi-subunit COQ enzyme complex.</text>
</comment>
<dbReference type="HAMAP" id="MF_01658">
    <property type="entry name" value="COQ7"/>
    <property type="match status" value="1"/>
</dbReference>
<protein>
    <recommendedName>
        <fullName evidence="8">5-demethoxyubiquinone hydroxylase, mitochondrial</fullName>
        <shortName evidence="8">DMQ hydroxylase</shortName>
        <ecNumber evidence="8">1.14.99.60</ecNumber>
    </recommendedName>
    <alternativeName>
        <fullName evidence="8">Ubiquinone biosynthesis monooxygenase COQ7</fullName>
    </alternativeName>
</protein>
<keyword evidence="8" id="KW-0496">Mitochondrion</keyword>
<comment type="catalytic activity">
    <reaction evidence="8">
        <text>a 5-methoxy-2-methyl-3-(all-trans-polyprenyl)benzene-1,4-diol + AH2 + O2 = a 3-demethylubiquinol + A + H2O</text>
        <dbReference type="Rhea" id="RHEA:50908"/>
        <dbReference type="Rhea" id="RHEA-COMP:10859"/>
        <dbReference type="Rhea" id="RHEA-COMP:10914"/>
        <dbReference type="ChEBI" id="CHEBI:13193"/>
        <dbReference type="ChEBI" id="CHEBI:15377"/>
        <dbReference type="ChEBI" id="CHEBI:15379"/>
        <dbReference type="ChEBI" id="CHEBI:17499"/>
        <dbReference type="ChEBI" id="CHEBI:84167"/>
        <dbReference type="ChEBI" id="CHEBI:84422"/>
        <dbReference type="EC" id="1.14.99.60"/>
    </reaction>
</comment>
<keyword evidence="5 8" id="KW-0408">Iron</keyword>
<reference evidence="9 11" key="2">
    <citation type="journal article" date="2013" name="Nature">
        <title>Insights into bilaterian evolution from three spiralian genomes.</title>
        <authorList>
            <person name="Simakov O."/>
            <person name="Marletaz F."/>
            <person name="Cho S.J."/>
            <person name="Edsinger-Gonzales E."/>
            <person name="Havlak P."/>
            <person name="Hellsten U."/>
            <person name="Kuo D.H."/>
            <person name="Larsson T."/>
            <person name="Lv J."/>
            <person name="Arendt D."/>
            <person name="Savage R."/>
            <person name="Osoegawa K."/>
            <person name="de Jong P."/>
            <person name="Grimwood J."/>
            <person name="Chapman J.A."/>
            <person name="Shapiro H."/>
            <person name="Aerts A."/>
            <person name="Otillar R.P."/>
            <person name="Terry A.Y."/>
            <person name="Boore J.L."/>
            <person name="Grigoriev I.V."/>
            <person name="Lindberg D.R."/>
            <person name="Seaver E.C."/>
            <person name="Weisblat D.A."/>
            <person name="Putnam N.H."/>
            <person name="Rokhsar D.S."/>
        </authorList>
    </citation>
    <scope>NUCLEOTIDE SEQUENCE</scope>
</reference>
<evidence type="ECO:0000313" key="9">
    <source>
        <dbReference type="EMBL" id="ESN95040.1"/>
    </source>
</evidence>
<comment type="cofactor">
    <cofactor evidence="8">
        <name>Fe cation</name>
        <dbReference type="ChEBI" id="CHEBI:24875"/>
    </cofactor>
    <text evidence="8">Binds 2 iron ions per subunit.</text>
</comment>
<comment type="function">
    <text evidence="8">Catalyzes the hydroxylation of 2-polyprenyl-3-methyl-6-methoxy-1,4-benzoquinol (DMQH2) during ubiquinone biosynthesis. Has also a structural role in the COQ enzyme complex, stabilizing other COQ polypeptides. Involved in lifespan determination in a ubiquinone-independent manner.</text>
</comment>
<feature type="binding site" evidence="8">
    <location>
        <position position="167"/>
    </location>
    <ligand>
        <name>Fe cation</name>
        <dbReference type="ChEBI" id="CHEBI:24875"/>
        <label>2</label>
    </ligand>
</feature>
<evidence type="ECO:0000256" key="7">
    <source>
        <dbReference type="ARBA" id="ARBA00023136"/>
    </source>
</evidence>
<proteinExistence type="inferred from homology"/>
<accession>T1EG57</accession>
<feature type="binding site" evidence="8">
    <location>
        <position position="76"/>
    </location>
    <ligand>
        <name>Fe cation</name>
        <dbReference type="ChEBI" id="CHEBI:24875"/>
        <label>2</label>
    </ligand>
</feature>
<dbReference type="EMBL" id="AMQM01007032">
    <property type="status" value="NOT_ANNOTATED_CDS"/>
    <property type="molecule type" value="Genomic_DNA"/>
</dbReference>
<keyword evidence="7 8" id="KW-0472">Membrane</keyword>
<sequence>MNNLQKVTLLLRRSLSTSCQLFGKTRKDAKTRELLDRVIRVDHAGEFGAVRIYEGQLAVLKKTDVADTIKEMKKEEDQHLRAMNTLIPKHRVRPTVLLPLWNVAGFFLGASTALLGKNAAMACTVAVETVIGEHYDKQIRHLMADGEDGLEKHRELLTILSKFRDDELEHLDTGLKHDAEKAVLYEPLSNVIKAGCKVAIWLSERI</sequence>
<dbReference type="STRING" id="6412.T1EG57"/>
<keyword evidence="3 8" id="KW-0479">Metal-binding</keyword>
<organism evidence="10 11">
    <name type="scientific">Helobdella robusta</name>
    <name type="common">Californian leech</name>
    <dbReference type="NCBI Taxonomy" id="6412"/>
    <lineage>
        <taxon>Eukaryota</taxon>
        <taxon>Metazoa</taxon>
        <taxon>Spiralia</taxon>
        <taxon>Lophotrochozoa</taxon>
        <taxon>Annelida</taxon>
        <taxon>Clitellata</taxon>
        <taxon>Hirudinea</taxon>
        <taxon>Rhynchobdellida</taxon>
        <taxon>Glossiphoniidae</taxon>
        <taxon>Helobdella</taxon>
    </lineage>
</organism>
<dbReference type="OrthoDB" id="275371at2759"/>
<dbReference type="InterPro" id="IPR009078">
    <property type="entry name" value="Ferritin-like_SF"/>
</dbReference>
<dbReference type="GO" id="GO:0005634">
    <property type="term" value="C:nucleus"/>
    <property type="evidence" value="ECO:0000318"/>
    <property type="project" value="GO_Central"/>
</dbReference>
<evidence type="ECO:0000256" key="1">
    <source>
        <dbReference type="ARBA" id="ARBA00004749"/>
    </source>
</evidence>
<keyword evidence="6 8" id="KW-0503">Monooxygenase</keyword>
<keyword evidence="8" id="KW-0999">Mitochondrion inner membrane</keyword>
<evidence type="ECO:0000256" key="2">
    <source>
        <dbReference type="ARBA" id="ARBA00022688"/>
    </source>
</evidence>
<dbReference type="RefSeq" id="XP_009026930.1">
    <property type="nucleotide sequence ID" value="XM_009028682.1"/>
</dbReference>
<dbReference type="GO" id="GO:2000377">
    <property type="term" value="P:regulation of reactive oxygen species metabolic process"/>
    <property type="evidence" value="ECO:0000318"/>
    <property type="project" value="GO_Central"/>
</dbReference>
<feature type="binding site" evidence="8">
    <location>
        <position position="79"/>
    </location>
    <ligand>
        <name>Fe cation</name>
        <dbReference type="ChEBI" id="CHEBI:24875"/>
        <label>1</label>
    </ligand>
</feature>
<dbReference type="AlphaFoldDB" id="T1EG57"/>